<keyword evidence="4" id="KW-1185">Reference proteome</keyword>
<accession>A0A9W7D023</accession>
<evidence type="ECO:0000313" key="3">
    <source>
        <dbReference type="EMBL" id="GMF45388.1"/>
    </source>
</evidence>
<dbReference type="PANTHER" id="PTHR33714:SF3">
    <property type="entry name" value="COUNTING FACTOR-ASSOCIATED PROTEIN A-RELATED"/>
    <property type="match status" value="1"/>
</dbReference>
<keyword evidence="1" id="KW-0472">Membrane</keyword>
<keyword evidence="1" id="KW-0812">Transmembrane</keyword>
<dbReference type="PANTHER" id="PTHR33714">
    <property type="entry name" value="COUNTING FACTOR-ASSOCIATED PROTEIN A-RELATED"/>
    <property type="match status" value="1"/>
</dbReference>
<dbReference type="OrthoDB" id="115579at2759"/>
<evidence type="ECO:0000256" key="1">
    <source>
        <dbReference type="SAM" id="Phobius"/>
    </source>
</evidence>
<reference evidence="3" key="1">
    <citation type="submission" date="2023-04" db="EMBL/GenBank/DDBJ databases">
        <title>Phytophthora fragariaefolia NBRC 109709.</title>
        <authorList>
            <person name="Ichikawa N."/>
            <person name="Sato H."/>
            <person name="Tonouchi N."/>
        </authorList>
    </citation>
    <scope>NUCLEOTIDE SEQUENCE</scope>
    <source>
        <strain evidence="3">NBRC 109709</strain>
    </source>
</reference>
<feature type="signal peptide" evidence="2">
    <location>
        <begin position="1"/>
        <end position="26"/>
    </location>
</feature>
<keyword evidence="1" id="KW-1133">Transmembrane helix</keyword>
<gene>
    <name evidence="3" type="ORF">Pfra01_001622600</name>
</gene>
<feature type="chain" id="PRO_5040732526" evidence="2">
    <location>
        <begin position="27"/>
        <end position="278"/>
    </location>
</feature>
<dbReference type="EMBL" id="BSXT01001811">
    <property type="protein sequence ID" value="GMF45388.1"/>
    <property type="molecule type" value="Genomic_DNA"/>
</dbReference>
<name>A0A9W7D023_9STRA</name>
<evidence type="ECO:0000313" key="4">
    <source>
        <dbReference type="Proteomes" id="UP001165121"/>
    </source>
</evidence>
<evidence type="ECO:0000256" key="2">
    <source>
        <dbReference type="SAM" id="SignalP"/>
    </source>
</evidence>
<organism evidence="3 4">
    <name type="scientific">Phytophthora fragariaefolia</name>
    <dbReference type="NCBI Taxonomy" id="1490495"/>
    <lineage>
        <taxon>Eukaryota</taxon>
        <taxon>Sar</taxon>
        <taxon>Stramenopiles</taxon>
        <taxon>Oomycota</taxon>
        <taxon>Peronosporomycetes</taxon>
        <taxon>Peronosporales</taxon>
        <taxon>Peronosporaceae</taxon>
        <taxon>Phytophthora</taxon>
    </lineage>
</organism>
<keyword evidence="2" id="KW-0732">Signal</keyword>
<comment type="caution">
    <text evidence="3">The sequence shown here is derived from an EMBL/GenBank/DDBJ whole genome shotgun (WGS) entry which is preliminary data.</text>
</comment>
<sequence>MLFVFQYNESMIAILVLISTLHSLNAAASMSSTTIYKGLNCSGIPLAVSVVESGDCEATECMFFITNGFIFSSVTTCVDKNRETYVADTFAGSSYLLVETFTANCNAFLDANAYLASGECQVYDNSIDNTVVAKLHEDGSASIAFYNGSSCSGTPFQGYAPTRETLANHSCFMNYSVFYTSADWSDESTSSSAFTSTRPSGGSDYVVGSSMYDSASHEESSEAGANATVSITPSDSSGGINTGAIIGILVAYILLSLAACILCMDKMERLGRRLGLRR</sequence>
<feature type="transmembrane region" description="Helical" evidence="1">
    <location>
        <begin position="243"/>
        <end position="264"/>
    </location>
</feature>
<dbReference type="AlphaFoldDB" id="A0A9W7D023"/>
<protein>
    <submittedName>
        <fullName evidence="3">Unnamed protein product</fullName>
    </submittedName>
</protein>
<dbReference type="Proteomes" id="UP001165121">
    <property type="component" value="Unassembled WGS sequence"/>
</dbReference>
<proteinExistence type="predicted"/>